<evidence type="ECO:0000313" key="2">
    <source>
        <dbReference type="Proteomes" id="UP000000600"/>
    </source>
</evidence>
<sequence>MSLSTPDKRTLEKQKKLLIKKIMGWIRQCFNDREIGFHPFILCVSIKPSVNSRCATIQSYPNQELWKSLHQLKGQELLSQIIQEVSEKTFKLKDKYDNSLIQQFLTRIQNNFDFCKFYKETQESNYDSEHASQLTELNYINQNTKQFQKIDSESKQLLKQIELCNTKQGSIISIEKQHYHKLSQLYEKICSVPEENYSIEMKKFRNQLSLLLESTESPQKKQVCIKNEFQTEKVDMSIQNTEIQKDEQQHHLLQDIKQEVLSIMPEIVLFLPSEQNIKRVNKNELNQIEEDFFKELYFFKALDSGTLTSYNITFLWKHYFQPMLEQVYHQQQQIKTE</sequence>
<proteinExistence type="predicted"/>
<reference evidence="1 2" key="1">
    <citation type="journal article" date="2006" name="Nature">
        <title>Global trends of whole-genome duplications revealed by the ciliate Paramecium tetraurelia.</title>
        <authorList>
            <consortium name="Genoscope"/>
            <person name="Aury J.-M."/>
            <person name="Jaillon O."/>
            <person name="Duret L."/>
            <person name="Noel B."/>
            <person name="Jubin C."/>
            <person name="Porcel B.M."/>
            <person name="Segurens B."/>
            <person name="Daubin V."/>
            <person name="Anthouard V."/>
            <person name="Aiach N."/>
            <person name="Arnaiz O."/>
            <person name="Billaut A."/>
            <person name="Beisson J."/>
            <person name="Blanc I."/>
            <person name="Bouhouche K."/>
            <person name="Camara F."/>
            <person name="Duharcourt S."/>
            <person name="Guigo R."/>
            <person name="Gogendeau D."/>
            <person name="Katinka M."/>
            <person name="Keller A.-M."/>
            <person name="Kissmehl R."/>
            <person name="Klotz C."/>
            <person name="Koll F."/>
            <person name="Le Moue A."/>
            <person name="Lepere C."/>
            <person name="Malinsky S."/>
            <person name="Nowacki M."/>
            <person name="Nowak J.K."/>
            <person name="Plattner H."/>
            <person name="Poulain J."/>
            <person name="Ruiz F."/>
            <person name="Serrano V."/>
            <person name="Zagulski M."/>
            <person name="Dessen P."/>
            <person name="Betermier M."/>
            <person name="Weissenbach J."/>
            <person name="Scarpelli C."/>
            <person name="Schachter V."/>
            <person name="Sperling L."/>
            <person name="Meyer E."/>
            <person name="Cohen J."/>
            <person name="Wincker P."/>
        </authorList>
    </citation>
    <scope>NUCLEOTIDE SEQUENCE [LARGE SCALE GENOMIC DNA]</scope>
    <source>
        <strain evidence="1 2">Stock d4-2</strain>
    </source>
</reference>
<organism evidence="1 2">
    <name type="scientific">Paramecium tetraurelia</name>
    <dbReference type="NCBI Taxonomy" id="5888"/>
    <lineage>
        <taxon>Eukaryota</taxon>
        <taxon>Sar</taxon>
        <taxon>Alveolata</taxon>
        <taxon>Ciliophora</taxon>
        <taxon>Intramacronucleata</taxon>
        <taxon>Oligohymenophorea</taxon>
        <taxon>Peniculida</taxon>
        <taxon>Parameciidae</taxon>
        <taxon>Paramecium</taxon>
    </lineage>
</organism>
<protein>
    <submittedName>
        <fullName evidence="1">Uncharacterized protein</fullName>
    </submittedName>
</protein>
<dbReference type="RefSeq" id="XP_001426641.1">
    <property type="nucleotide sequence ID" value="XM_001426604.1"/>
</dbReference>
<dbReference type="OrthoDB" id="304475at2759"/>
<dbReference type="Proteomes" id="UP000000600">
    <property type="component" value="Unassembled WGS sequence"/>
</dbReference>
<gene>
    <name evidence="1" type="ORF">GSPATT00029874001</name>
</gene>
<name>A0BL26_PARTE</name>
<dbReference type="OMA" id="PNQELWK"/>
<accession>A0BL26</accession>
<keyword evidence="2" id="KW-1185">Reference proteome</keyword>
<dbReference type="EMBL" id="CT868001">
    <property type="protein sequence ID" value="CAK59243.1"/>
    <property type="molecule type" value="Genomic_DNA"/>
</dbReference>
<dbReference type="GeneID" id="5012425"/>
<dbReference type="InParanoid" id="A0BL26"/>
<dbReference type="HOGENOM" id="CLU_761776_0_0_1"/>
<dbReference type="KEGG" id="ptm:GSPATT00029874001"/>
<dbReference type="AlphaFoldDB" id="A0BL26"/>
<evidence type="ECO:0000313" key="1">
    <source>
        <dbReference type="EMBL" id="CAK59243.1"/>
    </source>
</evidence>